<evidence type="ECO:0000256" key="2">
    <source>
        <dbReference type="ARBA" id="ARBA00023253"/>
    </source>
</evidence>
<dbReference type="PANTHER" id="PTHR36050">
    <property type="entry name" value="O-FUCOSYLTRANSFERASE 30"/>
    <property type="match status" value="1"/>
</dbReference>
<evidence type="ECO:0000256" key="4">
    <source>
        <dbReference type="SAM" id="SignalP"/>
    </source>
</evidence>
<dbReference type="STRING" id="1314790.A0A1Y1XY43"/>
<keyword evidence="3" id="KW-0119">Carbohydrate metabolism</keyword>
<dbReference type="PANTHER" id="PTHR36050:SF1">
    <property type="entry name" value="O-FUCOSYLTRANSFERASE 30"/>
    <property type="match status" value="1"/>
</dbReference>
<accession>A0A1Y1XY43</accession>
<dbReference type="InterPro" id="IPR019378">
    <property type="entry name" value="GDP-Fuc_O-FucTrfase"/>
</dbReference>
<dbReference type="EMBL" id="MCFE01000373">
    <property type="protein sequence ID" value="ORX90575.1"/>
    <property type="molecule type" value="Genomic_DNA"/>
</dbReference>
<evidence type="ECO:0000313" key="5">
    <source>
        <dbReference type="EMBL" id="ORX90575.1"/>
    </source>
</evidence>
<gene>
    <name evidence="5" type="ORF">K493DRAFT_317861</name>
</gene>
<sequence>MDNRKFTLFVLFVFVWFVFTILPHQWNGKEDQVSLSSPVEQNYSPASLLPQLNETSPDSERFITYLTHSTFHNQRAALENAIILARVLNRSLLVPSAYMGVPYNWEPFDKLYQLEHKTKKGKEYCSTALVENMPPECSSYTTWTRVPWSYFYDFSPLDGYVTLYEESEVSFPAADITYIKDSSKLDYKLVDNVEKAGVGKFERLISIDELKKDSSKLIHFGSLFLAGRIQLFDPELQKAGNFIRSQFITYKNPVIAQISDQIIEKLGGARNYASIHLRSADNTFHKNLDRNVQIAVESLKARLSQSPTSNERQQETIQYTPPNAIPLRKNKPPTIGQCLDAAKRGQHIVFLATDSINPRFNGALRPIFREFPCTFVIRDFAEYLSALSGETNRIDGVRIGPHMIPMVETLIAARAHEFVGTNESTFSSYIEHIQKSGL</sequence>
<evidence type="ECO:0008006" key="7">
    <source>
        <dbReference type="Google" id="ProtNLM"/>
    </source>
</evidence>
<protein>
    <recommendedName>
        <fullName evidence="7">Peptide-O-fucosyltransferase</fullName>
    </recommendedName>
</protein>
<organism evidence="5 6">
    <name type="scientific">Basidiobolus meristosporus CBS 931.73</name>
    <dbReference type="NCBI Taxonomy" id="1314790"/>
    <lineage>
        <taxon>Eukaryota</taxon>
        <taxon>Fungi</taxon>
        <taxon>Fungi incertae sedis</taxon>
        <taxon>Zoopagomycota</taxon>
        <taxon>Entomophthoromycotina</taxon>
        <taxon>Basidiobolomycetes</taxon>
        <taxon>Basidiobolales</taxon>
        <taxon>Basidiobolaceae</taxon>
        <taxon>Basidiobolus</taxon>
    </lineage>
</organism>
<dbReference type="InParanoid" id="A0A1Y1XY43"/>
<dbReference type="AlphaFoldDB" id="A0A1Y1XY43"/>
<keyword evidence="4" id="KW-0732">Signal</keyword>
<dbReference type="Gene3D" id="3.40.50.11350">
    <property type="match status" value="1"/>
</dbReference>
<keyword evidence="2" id="KW-0294">Fucose metabolism</keyword>
<proteinExistence type="predicted"/>
<feature type="signal peptide" evidence="4">
    <location>
        <begin position="1"/>
        <end position="28"/>
    </location>
</feature>
<dbReference type="Pfam" id="PF10250">
    <property type="entry name" value="O-FucT"/>
    <property type="match status" value="1"/>
</dbReference>
<dbReference type="Proteomes" id="UP000193498">
    <property type="component" value="Unassembled WGS sequence"/>
</dbReference>
<name>A0A1Y1XY43_9FUNG</name>
<keyword evidence="1" id="KW-0808">Transferase</keyword>
<dbReference type="GO" id="GO:0006004">
    <property type="term" value="P:fucose metabolic process"/>
    <property type="evidence" value="ECO:0007669"/>
    <property type="project" value="UniProtKB-KW"/>
</dbReference>
<dbReference type="CDD" id="cd11296">
    <property type="entry name" value="O-FucT_like"/>
    <property type="match status" value="1"/>
</dbReference>
<evidence type="ECO:0000313" key="6">
    <source>
        <dbReference type="Proteomes" id="UP000193498"/>
    </source>
</evidence>
<feature type="chain" id="PRO_5012643729" description="Peptide-O-fucosyltransferase" evidence="4">
    <location>
        <begin position="29"/>
        <end position="438"/>
    </location>
</feature>
<comment type="caution">
    <text evidence="5">The sequence shown here is derived from an EMBL/GenBank/DDBJ whole genome shotgun (WGS) entry which is preliminary data.</text>
</comment>
<dbReference type="OrthoDB" id="1882547at2759"/>
<evidence type="ECO:0000256" key="3">
    <source>
        <dbReference type="ARBA" id="ARBA00023277"/>
    </source>
</evidence>
<evidence type="ECO:0000256" key="1">
    <source>
        <dbReference type="ARBA" id="ARBA00022679"/>
    </source>
</evidence>
<dbReference type="GO" id="GO:0016740">
    <property type="term" value="F:transferase activity"/>
    <property type="evidence" value="ECO:0007669"/>
    <property type="project" value="UniProtKB-KW"/>
</dbReference>
<reference evidence="5 6" key="1">
    <citation type="submission" date="2016-07" db="EMBL/GenBank/DDBJ databases">
        <title>Pervasive Adenine N6-methylation of Active Genes in Fungi.</title>
        <authorList>
            <consortium name="DOE Joint Genome Institute"/>
            <person name="Mondo S.J."/>
            <person name="Dannebaum R.O."/>
            <person name="Kuo R.C."/>
            <person name="Labutti K."/>
            <person name="Haridas S."/>
            <person name="Kuo A."/>
            <person name="Salamov A."/>
            <person name="Ahrendt S.R."/>
            <person name="Lipzen A."/>
            <person name="Sullivan W."/>
            <person name="Andreopoulos W.B."/>
            <person name="Clum A."/>
            <person name="Lindquist E."/>
            <person name="Daum C."/>
            <person name="Ramamoorthy G.K."/>
            <person name="Gryganskyi A."/>
            <person name="Culley D."/>
            <person name="Magnuson J.K."/>
            <person name="James T.Y."/>
            <person name="O'Malley M.A."/>
            <person name="Stajich J.E."/>
            <person name="Spatafora J.W."/>
            <person name="Visel A."/>
            <person name="Grigoriev I.V."/>
        </authorList>
    </citation>
    <scope>NUCLEOTIDE SEQUENCE [LARGE SCALE GENOMIC DNA]</scope>
    <source>
        <strain evidence="5 6">CBS 931.73</strain>
    </source>
</reference>
<keyword evidence="6" id="KW-1185">Reference proteome</keyword>